<evidence type="ECO:0000256" key="3">
    <source>
        <dbReference type="ARBA" id="ARBA00022840"/>
    </source>
</evidence>
<evidence type="ECO:0000256" key="8">
    <source>
        <dbReference type="RuleBase" id="RU000419"/>
    </source>
</evidence>
<comment type="function">
    <text evidence="6 8">Together with its co-chaperonin GroES, plays an essential role in assisting protein folding. The GroEL-GroES system forms a nano-cage that allows encapsulation of the non-native substrate proteins and provides a physical environment optimized to promote and accelerate protein folding.</text>
</comment>
<dbReference type="RefSeq" id="WP_150077090.1">
    <property type="nucleotide sequence ID" value="NZ_VWOX01000007.1"/>
</dbReference>
<protein>
    <recommendedName>
        <fullName evidence="6">Chaperonin GroEL</fullName>
        <ecNumber evidence="6">5.6.1.7</ecNumber>
    </recommendedName>
    <alternativeName>
        <fullName evidence="6">60 kDa chaperonin</fullName>
    </alternativeName>
    <alternativeName>
        <fullName evidence="6">Chaperonin-60</fullName>
        <shortName evidence="6">Cpn60</shortName>
    </alternativeName>
</protein>
<dbReference type="InterPro" id="IPR018370">
    <property type="entry name" value="Chaperonin_Cpn60_CS"/>
</dbReference>
<keyword evidence="10" id="KW-1185">Reference proteome</keyword>
<feature type="binding site" evidence="6">
    <location>
        <position position="493"/>
    </location>
    <ligand>
        <name>ATP</name>
        <dbReference type="ChEBI" id="CHEBI:30616"/>
    </ligand>
</feature>
<dbReference type="NCBIfam" id="NF000592">
    <property type="entry name" value="PRK00013.1"/>
    <property type="match status" value="1"/>
</dbReference>
<dbReference type="NCBIfam" id="TIGR02348">
    <property type="entry name" value="GroEL"/>
    <property type="match status" value="1"/>
</dbReference>
<dbReference type="Pfam" id="PF00118">
    <property type="entry name" value="Cpn60_TCP1"/>
    <property type="match status" value="1"/>
</dbReference>
<dbReference type="SUPFAM" id="SSF54849">
    <property type="entry name" value="GroEL-intermediate domain like"/>
    <property type="match status" value="1"/>
</dbReference>
<evidence type="ECO:0000256" key="2">
    <source>
        <dbReference type="ARBA" id="ARBA00022741"/>
    </source>
</evidence>
<dbReference type="InterPro" id="IPR001844">
    <property type="entry name" value="Cpn60/GroEL"/>
</dbReference>
<keyword evidence="6" id="KW-0963">Cytoplasm</keyword>
<dbReference type="EC" id="5.6.1.7" evidence="6"/>
<evidence type="ECO:0000313" key="10">
    <source>
        <dbReference type="Proteomes" id="UP000324479"/>
    </source>
</evidence>
<dbReference type="CDD" id="cd03344">
    <property type="entry name" value="GroEL"/>
    <property type="match status" value="1"/>
</dbReference>
<evidence type="ECO:0000313" key="9">
    <source>
        <dbReference type="EMBL" id="KAA5542672.1"/>
    </source>
</evidence>
<evidence type="ECO:0000256" key="1">
    <source>
        <dbReference type="ARBA" id="ARBA00006607"/>
    </source>
</evidence>
<comment type="subcellular location">
    <subcellularLocation>
        <location evidence="6">Cytoplasm</location>
    </subcellularLocation>
</comment>
<dbReference type="NCBIfam" id="NF009487">
    <property type="entry name" value="PRK12849.1"/>
    <property type="match status" value="1"/>
</dbReference>
<keyword evidence="5 6" id="KW-0413">Isomerase</keyword>
<comment type="similarity">
    <text evidence="1 6 7">Belongs to the chaperonin (HSP60) family.</text>
</comment>
<dbReference type="GO" id="GO:0051082">
    <property type="term" value="F:unfolded protein binding"/>
    <property type="evidence" value="ECO:0007669"/>
    <property type="project" value="UniProtKB-UniRule"/>
</dbReference>
<evidence type="ECO:0000256" key="6">
    <source>
        <dbReference type="HAMAP-Rule" id="MF_00600"/>
    </source>
</evidence>
<dbReference type="PRINTS" id="PR00298">
    <property type="entry name" value="CHAPERONIN60"/>
</dbReference>
<dbReference type="NCBIfam" id="NF009489">
    <property type="entry name" value="PRK12851.1"/>
    <property type="match status" value="1"/>
</dbReference>
<dbReference type="SUPFAM" id="SSF48592">
    <property type="entry name" value="GroEL equatorial domain-like"/>
    <property type="match status" value="1"/>
</dbReference>
<proteinExistence type="inferred from homology"/>
<reference evidence="9 10" key="1">
    <citation type="submission" date="2019-08" db="EMBL/GenBank/DDBJ databases">
        <authorList>
            <person name="Dhanesh K."/>
            <person name="Kumar G."/>
            <person name="Sasikala C."/>
            <person name="Venkata Ramana C."/>
        </authorList>
    </citation>
    <scope>NUCLEOTIDE SEQUENCE [LARGE SCALE GENOMIC DNA]</scope>
    <source>
        <strain evidence="9 10">JC645</strain>
    </source>
</reference>
<dbReference type="NCBIfam" id="NF009488">
    <property type="entry name" value="PRK12850.1"/>
    <property type="match status" value="1"/>
</dbReference>
<dbReference type="InterPro" id="IPR027409">
    <property type="entry name" value="GroEL-like_apical_dom_sf"/>
</dbReference>
<dbReference type="Gene3D" id="3.50.7.10">
    <property type="entry name" value="GroEL"/>
    <property type="match status" value="1"/>
</dbReference>
<dbReference type="GO" id="GO:0140662">
    <property type="term" value="F:ATP-dependent protein folding chaperone"/>
    <property type="evidence" value="ECO:0007669"/>
    <property type="project" value="InterPro"/>
</dbReference>
<dbReference type="GO" id="GO:0005524">
    <property type="term" value="F:ATP binding"/>
    <property type="evidence" value="ECO:0007669"/>
    <property type="project" value="UniProtKB-UniRule"/>
</dbReference>
<name>A0A5M6D8M8_9BACT</name>
<comment type="caution">
    <text evidence="9">The sequence shown here is derived from an EMBL/GenBank/DDBJ whole genome shotgun (WGS) entry which is preliminary data.</text>
</comment>
<keyword evidence="3 6" id="KW-0067">ATP-binding</keyword>
<dbReference type="GO" id="GO:0042026">
    <property type="term" value="P:protein refolding"/>
    <property type="evidence" value="ECO:0007669"/>
    <property type="project" value="UniProtKB-UniRule"/>
</dbReference>
<evidence type="ECO:0000256" key="7">
    <source>
        <dbReference type="RuleBase" id="RU000418"/>
    </source>
</evidence>
<accession>A0A5M6D8M8</accession>
<dbReference type="AlphaFoldDB" id="A0A5M6D8M8"/>
<dbReference type="SUPFAM" id="SSF52029">
    <property type="entry name" value="GroEL apical domain-like"/>
    <property type="match status" value="1"/>
</dbReference>
<organism evidence="9 10">
    <name type="scientific">Roseiconus nitratireducens</name>
    <dbReference type="NCBI Taxonomy" id="2605748"/>
    <lineage>
        <taxon>Bacteria</taxon>
        <taxon>Pseudomonadati</taxon>
        <taxon>Planctomycetota</taxon>
        <taxon>Planctomycetia</taxon>
        <taxon>Pirellulales</taxon>
        <taxon>Pirellulaceae</taxon>
        <taxon>Roseiconus</taxon>
    </lineage>
</organism>
<dbReference type="FunFam" id="3.50.7.10:FF:000001">
    <property type="entry name" value="60 kDa chaperonin"/>
    <property type="match status" value="1"/>
</dbReference>
<evidence type="ECO:0000256" key="4">
    <source>
        <dbReference type="ARBA" id="ARBA00023186"/>
    </source>
</evidence>
<dbReference type="Gene3D" id="1.10.560.10">
    <property type="entry name" value="GroEL-like equatorial domain"/>
    <property type="match status" value="1"/>
</dbReference>
<dbReference type="GO" id="GO:0005737">
    <property type="term" value="C:cytoplasm"/>
    <property type="evidence" value="ECO:0007669"/>
    <property type="project" value="UniProtKB-SubCell"/>
</dbReference>
<dbReference type="HAMAP" id="MF_00600">
    <property type="entry name" value="CH60"/>
    <property type="match status" value="1"/>
</dbReference>
<dbReference type="Gene3D" id="3.30.260.10">
    <property type="entry name" value="TCP-1-like chaperonin intermediate domain"/>
    <property type="match status" value="1"/>
</dbReference>
<dbReference type="PROSITE" id="PS00296">
    <property type="entry name" value="CHAPERONINS_CPN60"/>
    <property type="match status" value="1"/>
</dbReference>
<feature type="binding site" evidence="6">
    <location>
        <begin position="86"/>
        <end position="90"/>
    </location>
    <ligand>
        <name>ATP</name>
        <dbReference type="ChEBI" id="CHEBI:30616"/>
    </ligand>
</feature>
<evidence type="ECO:0000256" key="5">
    <source>
        <dbReference type="ARBA" id="ARBA00023235"/>
    </source>
</evidence>
<feature type="binding site" evidence="6">
    <location>
        <begin position="29"/>
        <end position="32"/>
    </location>
    <ligand>
        <name>ATP</name>
        <dbReference type="ChEBI" id="CHEBI:30616"/>
    </ligand>
</feature>
<dbReference type="EMBL" id="VWOX01000007">
    <property type="protein sequence ID" value="KAA5542672.1"/>
    <property type="molecule type" value="Genomic_DNA"/>
</dbReference>
<sequence>MSKIIAYDHDALEAIKRGVGTLARAVTTTLGPRGRNVLLQKSYGPPLVTKDGVTVAKEIDLEDPFENIGARMVREVASKTNDVAGDGTTTATILAKAIFDEGLRAVTAGVNPIALKQGIEKAVQSIVRTLHSNSVPINGKEDLVKVASIAANNDPSIGRHVAEALDRVGKDGVVTLDEGRSTTTEMEWVEGMQFDKGYLSPYFVTDATKMECVLDDPYVLVHEKKISNIKDIVPILEKVVQSGKPLLIIADDVEGEALATLVVNRLRGTFQCCAVKAPGYGDRRKAMMEDIAVLTGGKAIFESLGIKLETLPLDNLGRAEKVVVDRDNTTIIQGAGGRGEIDSRIAQIKLELDKSESSYDREKLEERMAKLTNGVAKINVGAATESELKEKKFLYEDAINAAKAAADEGILAGGGVALLRAAQACQPDGLNDDETVGFNIVRKACRWPLKCIAENAGRDGSLICEKVAEMSGNKGYNAMTDAYEDLVATGVIDPTKVVRSELENAASVATLLLTSDALIAEKPKKESNGSARGGDYDMY</sequence>
<comment type="subunit">
    <text evidence="6 8">Forms a cylinder of 14 subunits composed of two heptameric rings stacked back-to-back. Interacts with the co-chaperonin GroES.</text>
</comment>
<gene>
    <name evidence="6 9" type="primary">groL</name>
    <name evidence="6" type="synonym">groEL</name>
    <name evidence="9" type="ORF">FYK55_14160</name>
</gene>
<dbReference type="InterPro" id="IPR002423">
    <property type="entry name" value="Cpn60/GroEL/TCP-1"/>
</dbReference>
<feature type="binding site" evidence="6">
    <location>
        <position position="414"/>
    </location>
    <ligand>
        <name>ATP</name>
        <dbReference type="ChEBI" id="CHEBI:30616"/>
    </ligand>
</feature>
<keyword evidence="4 6" id="KW-0143">Chaperone</keyword>
<dbReference type="GO" id="GO:0016853">
    <property type="term" value="F:isomerase activity"/>
    <property type="evidence" value="ECO:0007669"/>
    <property type="project" value="UniProtKB-KW"/>
</dbReference>
<dbReference type="InterPro" id="IPR027413">
    <property type="entry name" value="GROEL-like_equatorial_sf"/>
</dbReference>
<dbReference type="PANTHER" id="PTHR45633">
    <property type="entry name" value="60 KDA HEAT SHOCK PROTEIN, MITOCHONDRIAL"/>
    <property type="match status" value="1"/>
</dbReference>
<feature type="binding site" evidence="6">
    <location>
        <position position="50"/>
    </location>
    <ligand>
        <name>ATP</name>
        <dbReference type="ChEBI" id="CHEBI:30616"/>
    </ligand>
</feature>
<comment type="caution">
    <text evidence="6">Lacks conserved residue(s) required for the propagation of feature annotation.</text>
</comment>
<dbReference type="InterPro" id="IPR027410">
    <property type="entry name" value="TCP-1-like_intermed_sf"/>
</dbReference>
<keyword evidence="2 6" id="KW-0547">Nucleotide-binding</keyword>
<dbReference type="Proteomes" id="UP000324479">
    <property type="component" value="Unassembled WGS sequence"/>
</dbReference>